<evidence type="ECO:0000256" key="1">
    <source>
        <dbReference type="ARBA" id="ARBA00003283"/>
    </source>
</evidence>
<dbReference type="Gene3D" id="1.10.150.130">
    <property type="match status" value="1"/>
</dbReference>
<feature type="domain" description="Core-binding (CB)" evidence="8">
    <location>
        <begin position="56"/>
        <end position="138"/>
    </location>
</feature>
<evidence type="ECO:0000256" key="4">
    <source>
        <dbReference type="ARBA" id="ARBA00023125"/>
    </source>
</evidence>
<dbReference type="EMBL" id="CP048649">
    <property type="protein sequence ID" value="QIB67823.1"/>
    <property type="molecule type" value="Genomic_DNA"/>
</dbReference>
<evidence type="ECO:0000256" key="5">
    <source>
        <dbReference type="ARBA" id="ARBA00023172"/>
    </source>
</evidence>
<comment type="similarity">
    <text evidence="2">Belongs to the 'phage' integrase family.</text>
</comment>
<keyword evidence="5" id="KW-0233">DNA recombination</keyword>
<dbReference type="InterPro" id="IPR011010">
    <property type="entry name" value="DNA_brk_join_enz"/>
</dbReference>
<dbReference type="AlphaFoldDB" id="A0A858BPV1"/>
<dbReference type="InterPro" id="IPR044068">
    <property type="entry name" value="CB"/>
</dbReference>
<dbReference type="InterPro" id="IPR028259">
    <property type="entry name" value="AP2-like_int_N"/>
</dbReference>
<evidence type="ECO:0000256" key="2">
    <source>
        <dbReference type="ARBA" id="ARBA00008857"/>
    </source>
</evidence>
<protein>
    <submittedName>
        <fullName evidence="9">Site-specific integrase</fullName>
    </submittedName>
</protein>
<sequence>MPSYKNENNNTWFCKFYYKDWQGNQQQKKKSGFRTKKEAQAWERSFLDKHAANPDMLFNALVELYLEDMSNRLKDSTLDHKRIVFKYHILPFFKNMPINEITPATIRNWQNELIKKGLAETSLSSYNSQFSAVMNYAMKYYQLPANPVRTAGSIGKSRAASMDFWTQTEFNAFIQYCTAPYDTIFKTLYYTGMRIGELMALTWGDVDFKAGTIAISKTYAWTSKGYQIHAPKTPKSKRVIYIPPFLCDELKKYQEKLYSSCADETVFHSPRSSLDRKMAAICTESKVKKIRLHDLRHSHASLLIELGFSPLLIADRLGHEKVETTLNTYSHLYPNKQSEVVEKLQSLQI</sequence>
<name>A0A858BPV1_9FIRM</name>
<dbReference type="Proteomes" id="UP000466848">
    <property type="component" value="Chromosome"/>
</dbReference>
<dbReference type="InterPro" id="IPR050090">
    <property type="entry name" value="Tyrosine_recombinase_XerCD"/>
</dbReference>
<dbReference type="KEGG" id="abut:Ami103574_00140"/>
<keyword evidence="10" id="KW-1185">Reference proteome</keyword>
<gene>
    <name evidence="9" type="ORF">Ami103574_00140</name>
</gene>
<dbReference type="InterPro" id="IPR010998">
    <property type="entry name" value="Integrase_recombinase_N"/>
</dbReference>
<evidence type="ECO:0000256" key="3">
    <source>
        <dbReference type="ARBA" id="ARBA00022908"/>
    </source>
</evidence>
<dbReference type="InterPro" id="IPR002104">
    <property type="entry name" value="Integrase_catalytic"/>
</dbReference>
<dbReference type="GO" id="GO:0006310">
    <property type="term" value="P:DNA recombination"/>
    <property type="evidence" value="ECO:0007669"/>
    <property type="project" value="UniProtKB-KW"/>
</dbReference>
<dbReference type="Pfam" id="PF14659">
    <property type="entry name" value="Phage_int_SAM_3"/>
    <property type="match status" value="1"/>
</dbReference>
<dbReference type="PROSITE" id="PS51900">
    <property type="entry name" value="CB"/>
    <property type="match status" value="1"/>
</dbReference>
<evidence type="ECO:0000313" key="10">
    <source>
        <dbReference type="Proteomes" id="UP000466848"/>
    </source>
</evidence>
<proteinExistence type="inferred from homology"/>
<dbReference type="CDD" id="cd01189">
    <property type="entry name" value="INT_ICEBs1_C_like"/>
    <property type="match status" value="1"/>
</dbReference>
<evidence type="ECO:0000259" key="7">
    <source>
        <dbReference type="PROSITE" id="PS51898"/>
    </source>
</evidence>
<dbReference type="InterPro" id="IPR004107">
    <property type="entry name" value="Integrase_SAM-like_N"/>
</dbReference>
<dbReference type="Pfam" id="PF14657">
    <property type="entry name" value="Arm-DNA-bind_4"/>
    <property type="match status" value="1"/>
</dbReference>
<evidence type="ECO:0000313" key="9">
    <source>
        <dbReference type="EMBL" id="QIB67823.1"/>
    </source>
</evidence>
<evidence type="ECO:0000259" key="8">
    <source>
        <dbReference type="PROSITE" id="PS51900"/>
    </source>
</evidence>
<dbReference type="PANTHER" id="PTHR30349">
    <property type="entry name" value="PHAGE INTEGRASE-RELATED"/>
    <property type="match status" value="1"/>
</dbReference>
<accession>A0A858BPV1</accession>
<reference evidence="9 10" key="1">
    <citation type="submission" date="2020-02" db="EMBL/GenBank/DDBJ databases">
        <authorList>
            <person name="Kim Y.B."/>
            <person name="Roh S.W."/>
        </authorList>
    </citation>
    <scope>NUCLEOTIDE SEQUENCE [LARGE SCALE GENOMIC DNA]</scope>
    <source>
        <strain evidence="9 10">DSM 103574</strain>
    </source>
</reference>
<evidence type="ECO:0000256" key="6">
    <source>
        <dbReference type="PROSITE-ProRule" id="PRU01248"/>
    </source>
</evidence>
<dbReference type="RefSeq" id="WP_163064744.1">
    <property type="nucleotide sequence ID" value="NZ_CP048649.1"/>
</dbReference>
<dbReference type="Pfam" id="PF00589">
    <property type="entry name" value="Phage_integrase"/>
    <property type="match status" value="1"/>
</dbReference>
<feature type="domain" description="Tyr recombinase" evidence="7">
    <location>
        <begin position="160"/>
        <end position="342"/>
    </location>
</feature>
<dbReference type="GO" id="GO:0015074">
    <property type="term" value="P:DNA integration"/>
    <property type="evidence" value="ECO:0007669"/>
    <property type="project" value="UniProtKB-KW"/>
</dbReference>
<dbReference type="SUPFAM" id="SSF56349">
    <property type="entry name" value="DNA breaking-rejoining enzymes"/>
    <property type="match status" value="1"/>
</dbReference>
<dbReference type="PROSITE" id="PS51898">
    <property type="entry name" value="TYR_RECOMBINASE"/>
    <property type="match status" value="1"/>
</dbReference>
<organism evidence="9 10">
    <name type="scientific">Aminipila butyrica</name>
    <dbReference type="NCBI Taxonomy" id="433296"/>
    <lineage>
        <taxon>Bacteria</taxon>
        <taxon>Bacillati</taxon>
        <taxon>Bacillota</taxon>
        <taxon>Clostridia</taxon>
        <taxon>Peptostreptococcales</taxon>
        <taxon>Anaerovoracaceae</taxon>
        <taxon>Aminipila</taxon>
    </lineage>
</organism>
<keyword evidence="3" id="KW-0229">DNA integration</keyword>
<dbReference type="PANTHER" id="PTHR30349:SF64">
    <property type="entry name" value="PROPHAGE INTEGRASE INTD-RELATED"/>
    <property type="match status" value="1"/>
</dbReference>
<keyword evidence="4 6" id="KW-0238">DNA-binding</keyword>
<dbReference type="InterPro" id="IPR013762">
    <property type="entry name" value="Integrase-like_cat_sf"/>
</dbReference>
<dbReference type="GO" id="GO:0003677">
    <property type="term" value="F:DNA binding"/>
    <property type="evidence" value="ECO:0007669"/>
    <property type="project" value="UniProtKB-UniRule"/>
</dbReference>
<dbReference type="Gene3D" id="1.10.443.10">
    <property type="entry name" value="Intergrase catalytic core"/>
    <property type="match status" value="1"/>
</dbReference>
<comment type="function">
    <text evidence="1">Site-specific tyrosine recombinase, which acts by catalyzing the cutting and rejoining of the recombining DNA molecules.</text>
</comment>